<reference evidence="1 2" key="1">
    <citation type="submission" date="2020-03" db="EMBL/GenBank/DDBJ databases">
        <title>Genomic Encyclopedia of Type Strains, Phase IV (KMG-IV): sequencing the most valuable type-strain genomes for metagenomic binning, comparative biology and taxonomic classification.</title>
        <authorList>
            <person name="Goeker M."/>
        </authorList>
    </citation>
    <scope>NUCLEOTIDE SEQUENCE [LARGE SCALE GENOMIC DNA]</scope>
    <source>
        <strain evidence="1 2">DSM 29762</strain>
    </source>
</reference>
<evidence type="ECO:0000313" key="2">
    <source>
        <dbReference type="Proteomes" id="UP000590442"/>
    </source>
</evidence>
<dbReference type="EMBL" id="JAATJJ010000002">
    <property type="protein sequence ID" value="NJB72256.1"/>
    <property type="molecule type" value="Genomic_DNA"/>
</dbReference>
<dbReference type="AlphaFoldDB" id="A0A846QTG3"/>
<evidence type="ECO:0000313" key="1">
    <source>
        <dbReference type="EMBL" id="NJB72256.1"/>
    </source>
</evidence>
<gene>
    <name evidence="1" type="ORF">GGR42_002747</name>
</gene>
<proteinExistence type="predicted"/>
<dbReference type="RefSeq" id="WP_167965100.1">
    <property type="nucleotide sequence ID" value="NZ_JAATJJ010000002.1"/>
</dbReference>
<keyword evidence="2" id="KW-1185">Reference proteome</keyword>
<name>A0A846QTG3_9FLAO</name>
<comment type="caution">
    <text evidence="1">The sequence shown here is derived from an EMBL/GenBank/DDBJ whole genome shotgun (WGS) entry which is preliminary data.</text>
</comment>
<accession>A0A846QTG3</accession>
<sequence length="55" mass="6226">MGIRLLVGLKPIHPKPEMKIANHAWHTSAPTNFSFPSGIYVQTIKHNTILVLYPF</sequence>
<organism evidence="1 2">
    <name type="scientific">Saonia flava</name>
    <dbReference type="NCBI Taxonomy" id="523696"/>
    <lineage>
        <taxon>Bacteria</taxon>
        <taxon>Pseudomonadati</taxon>
        <taxon>Bacteroidota</taxon>
        <taxon>Flavobacteriia</taxon>
        <taxon>Flavobacteriales</taxon>
        <taxon>Flavobacteriaceae</taxon>
        <taxon>Saonia</taxon>
    </lineage>
</organism>
<dbReference type="Proteomes" id="UP000590442">
    <property type="component" value="Unassembled WGS sequence"/>
</dbReference>
<protein>
    <submittedName>
        <fullName evidence="1">Uncharacterized protein</fullName>
    </submittedName>
</protein>